<organism evidence="1 2">
    <name type="scientific">Agathobacter rectalis</name>
    <dbReference type="NCBI Taxonomy" id="39491"/>
    <lineage>
        <taxon>Bacteria</taxon>
        <taxon>Bacillati</taxon>
        <taxon>Bacillota</taxon>
        <taxon>Clostridia</taxon>
        <taxon>Lachnospirales</taxon>
        <taxon>Lachnospiraceae</taxon>
        <taxon>Agathobacter</taxon>
    </lineage>
</organism>
<proteinExistence type="predicted"/>
<dbReference type="EMBL" id="QSEN01000004">
    <property type="protein sequence ID" value="RGZ76210.1"/>
    <property type="molecule type" value="Genomic_DNA"/>
</dbReference>
<dbReference type="Proteomes" id="UP000283431">
    <property type="component" value="Unassembled WGS sequence"/>
</dbReference>
<sequence length="64" mass="7641">MYTHYILNDTLYTMSLIYKEQDTIHLLQCTCSNADTVEWHPVFKNIVESICFNKKEKRHDKGTM</sequence>
<accession>A0A413PJH8</accession>
<comment type="caution">
    <text evidence="1">The sequence shown here is derived from an EMBL/GenBank/DDBJ whole genome shotgun (WGS) entry which is preliminary data.</text>
</comment>
<dbReference type="AlphaFoldDB" id="A0A413PJH8"/>
<gene>
    <name evidence="1" type="ORF">DW975_03465</name>
</gene>
<protein>
    <submittedName>
        <fullName evidence="1">Uncharacterized protein</fullName>
    </submittedName>
</protein>
<evidence type="ECO:0000313" key="1">
    <source>
        <dbReference type="EMBL" id="RGZ76210.1"/>
    </source>
</evidence>
<name>A0A413PJH8_9FIRM</name>
<reference evidence="1 2" key="1">
    <citation type="submission" date="2018-08" db="EMBL/GenBank/DDBJ databases">
        <title>A genome reference for cultivated species of the human gut microbiota.</title>
        <authorList>
            <person name="Zou Y."/>
            <person name="Xue W."/>
            <person name="Luo G."/>
        </authorList>
    </citation>
    <scope>NUCLEOTIDE SEQUENCE [LARGE SCALE GENOMIC DNA]</scope>
    <source>
        <strain evidence="1 2">AM48-7</strain>
    </source>
</reference>
<evidence type="ECO:0000313" key="2">
    <source>
        <dbReference type="Proteomes" id="UP000283431"/>
    </source>
</evidence>